<feature type="region of interest" description="Disordered" evidence="1">
    <location>
        <begin position="33"/>
        <end position="58"/>
    </location>
</feature>
<dbReference type="Proteomes" id="UP000483820">
    <property type="component" value="Chromosome III"/>
</dbReference>
<sequence length="183" mass="20519">MLHFIAIEVLYLLHFIAFSVILLVGCEKKKPSKVTENSSAKKNPVPPKTDQPPSSHMYVDVTCQPKSVMMTKQMTVNNSKVKSKSVNSNEKPMKESPTKNQSKNMTKELEKLRDEAVKEGDKKEEEDFGYENCADMTEEQLKKAKAVQAMSKVQKASKGQTTRHPLPPAHGKVPIVHKTAIKK</sequence>
<evidence type="ECO:0000256" key="2">
    <source>
        <dbReference type="SAM" id="Phobius"/>
    </source>
</evidence>
<feature type="compositionally biased region" description="Basic and acidic residues" evidence="1">
    <location>
        <begin position="105"/>
        <end position="125"/>
    </location>
</feature>
<feature type="compositionally biased region" description="Low complexity" evidence="1">
    <location>
        <begin position="76"/>
        <end position="89"/>
    </location>
</feature>
<comment type="caution">
    <text evidence="3">The sequence shown here is derived from an EMBL/GenBank/DDBJ whole genome shotgun (WGS) entry which is preliminary data.</text>
</comment>
<dbReference type="KEGG" id="crq:GCK72_009560"/>
<name>A0A6A5H3E0_CAERE</name>
<dbReference type="GeneID" id="9825248"/>
<feature type="transmembrane region" description="Helical" evidence="2">
    <location>
        <begin position="6"/>
        <end position="26"/>
    </location>
</feature>
<evidence type="ECO:0000313" key="4">
    <source>
        <dbReference type="Proteomes" id="UP000483820"/>
    </source>
</evidence>
<accession>A0A6A5H3E0</accession>
<reference evidence="3 4" key="1">
    <citation type="submission" date="2019-12" db="EMBL/GenBank/DDBJ databases">
        <title>Chromosome-level assembly of the Caenorhabditis remanei genome.</title>
        <authorList>
            <person name="Teterina A.A."/>
            <person name="Willis J.H."/>
            <person name="Phillips P.C."/>
        </authorList>
    </citation>
    <scope>NUCLEOTIDE SEQUENCE [LARGE SCALE GENOMIC DNA]</scope>
    <source>
        <strain evidence="3 4">PX506</strain>
        <tissue evidence="3">Whole organism</tissue>
    </source>
</reference>
<evidence type="ECO:0000256" key="1">
    <source>
        <dbReference type="SAM" id="MobiDB-lite"/>
    </source>
</evidence>
<dbReference type="AlphaFoldDB" id="A0A6A5H3E0"/>
<gene>
    <name evidence="3" type="ORF">GCK72_009560</name>
</gene>
<dbReference type="CTD" id="9825248"/>
<evidence type="ECO:0000313" key="3">
    <source>
        <dbReference type="EMBL" id="KAF1761304.1"/>
    </source>
</evidence>
<protein>
    <submittedName>
        <fullName evidence="3">Uncharacterized protein</fullName>
    </submittedName>
</protein>
<organism evidence="3 4">
    <name type="scientific">Caenorhabditis remanei</name>
    <name type="common">Caenorhabditis vulgaris</name>
    <dbReference type="NCBI Taxonomy" id="31234"/>
    <lineage>
        <taxon>Eukaryota</taxon>
        <taxon>Metazoa</taxon>
        <taxon>Ecdysozoa</taxon>
        <taxon>Nematoda</taxon>
        <taxon>Chromadorea</taxon>
        <taxon>Rhabditida</taxon>
        <taxon>Rhabditina</taxon>
        <taxon>Rhabditomorpha</taxon>
        <taxon>Rhabditoidea</taxon>
        <taxon>Rhabditidae</taxon>
        <taxon>Peloderinae</taxon>
        <taxon>Caenorhabditis</taxon>
    </lineage>
</organism>
<keyword evidence="2" id="KW-0812">Transmembrane</keyword>
<proteinExistence type="predicted"/>
<dbReference type="EMBL" id="WUAV01000003">
    <property type="protein sequence ID" value="KAF1761304.1"/>
    <property type="molecule type" value="Genomic_DNA"/>
</dbReference>
<feature type="region of interest" description="Disordered" evidence="1">
    <location>
        <begin position="75"/>
        <end position="131"/>
    </location>
</feature>
<keyword evidence="2" id="KW-0472">Membrane</keyword>
<dbReference type="RefSeq" id="XP_003113357.2">
    <property type="nucleotide sequence ID" value="XM_003113309.2"/>
</dbReference>
<keyword evidence="2" id="KW-1133">Transmembrane helix</keyword>
<feature type="region of interest" description="Disordered" evidence="1">
    <location>
        <begin position="146"/>
        <end position="183"/>
    </location>
</feature>